<evidence type="ECO:0008006" key="3">
    <source>
        <dbReference type="Google" id="ProtNLM"/>
    </source>
</evidence>
<dbReference type="PROSITE" id="PS51257">
    <property type="entry name" value="PROKAR_LIPOPROTEIN"/>
    <property type="match status" value="1"/>
</dbReference>
<sequence>MKTILTLLLVTLLAACSGSKNTRLYGLNLSPAGYGVIVTELNTDNGNEIMQPQFEIRPGIAGTVSQPDWVSLLWLKSKKLPDKLEIVWQLAELHDCKHIYKTRKRGCRWVPIDAAIFRQELDMEAIKNSKEFQRAGTRNPNRAGSYFLSNMLFVFKDDHVEVEIYNSSTNPYM</sequence>
<dbReference type="Proteomes" id="UP001597380">
    <property type="component" value="Unassembled WGS sequence"/>
</dbReference>
<gene>
    <name evidence="1" type="ORF">ACFSJ3_15130</name>
</gene>
<comment type="caution">
    <text evidence="1">The sequence shown here is derived from an EMBL/GenBank/DDBJ whole genome shotgun (WGS) entry which is preliminary data.</text>
</comment>
<dbReference type="EMBL" id="JBHUHT010000017">
    <property type="protein sequence ID" value="MFD2097329.1"/>
    <property type="molecule type" value="Genomic_DNA"/>
</dbReference>
<name>A0ABW4XQ99_9GAMM</name>
<reference evidence="2" key="1">
    <citation type="journal article" date="2019" name="Int. J. Syst. Evol. Microbiol.">
        <title>The Global Catalogue of Microorganisms (GCM) 10K type strain sequencing project: providing services to taxonomists for standard genome sequencing and annotation.</title>
        <authorList>
            <consortium name="The Broad Institute Genomics Platform"/>
            <consortium name="The Broad Institute Genome Sequencing Center for Infectious Disease"/>
            <person name="Wu L."/>
            <person name="Ma J."/>
        </authorList>
    </citation>
    <scope>NUCLEOTIDE SEQUENCE [LARGE SCALE GENOMIC DNA]</scope>
    <source>
        <strain evidence="2">CGMCC 1.10992</strain>
    </source>
</reference>
<accession>A0ABW4XQ99</accession>
<protein>
    <recommendedName>
        <fullName evidence="3">Lipoprotein</fullName>
    </recommendedName>
</protein>
<dbReference type="RefSeq" id="WP_345340490.1">
    <property type="nucleotide sequence ID" value="NZ_BAABLI010000015.1"/>
</dbReference>
<keyword evidence="2" id="KW-1185">Reference proteome</keyword>
<organism evidence="1 2">
    <name type="scientific">Corallincola platygyrae</name>
    <dbReference type="NCBI Taxonomy" id="1193278"/>
    <lineage>
        <taxon>Bacteria</taxon>
        <taxon>Pseudomonadati</taxon>
        <taxon>Pseudomonadota</taxon>
        <taxon>Gammaproteobacteria</taxon>
        <taxon>Alteromonadales</taxon>
        <taxon>Psychromonadaceae</taxon>
        <taxon>Corallincola</taxon>
    </lineage>
</organism>
<evidence type="ECO:0000313" key="2">
    <source>
        <dbReference type="Proteomes" id="UP001597380"/>
    </source>
</evidence>
<proteinExistence type="predicted"/>
<evidence type="ECO:0000313" key="1">
    <source>
        <dbReference type="EMBL" id="MFD2097329.1"/>
    </source>
</evidence>